<dbReference type="SUPFAM" id="SSF101386">
    <property type="entry name" value="all-alpha NTP pyrophosphatases"/>
    <property type="match status" value="1"/>
</dbReference>
<evidence type="ECO:0000259" key="1">
    <source>
        <dbReference type="Pfam" id="PF03819"/>
    </source>
</evidence>
<organism evidence="2 3">
    <name type="scientific">Legionella impletisoli</name>
    <dbReference type="NCBI Taxonomy" id="343510"/>
    <lineage>
        <taxon>Bacteria</taxon>
        <taxon>Pseudomonadati</taxon>
        <taxon>Pseudomonadota</taxon>
        <taxon>Gammaproteobacteria</taxon>
        <taxon>Legionellales</taxon>
        <taxon>Legionellaceae</taxon>
        <taxon>Legionella</taxon>
    </lineage>
</organism>
<dbReference type="InterPro" id="IPR004518">
    <property type="entry name" value="MazG-like_dom"/>
</dbReference>
<dbReference type="GO" id="GO:0046081">
    <property type="term" value="P:dUTP catabolic process"/>
    <property type="evidence" value="ECO:0007669"/>
    <property type="project" value="TreeGrafter"/>
</dbReference>
<dbReference type="Proteomes" id="UP000630149">
    <property type="component" value="Unassembled WGS sequence"/>
</dbReference>
<dbReference type="Gene3D" id="1.10.287.1080">
    <property type="entry name" value="MazG-like"/>
    <property type="match status" value="1"/>
</dbReference>
<keyword evidence="3" id="KW-1185">Reference proteome</keyword>
<dbReference type="EMBL" id="BMOB01000008">
    <property type="protein sequence ID" value="GGI90413.1"/>
    <property type="molecule type" value="Genomic_DNA"/>
</dbReference>
<reference evidence="2" key="2">
    <citation type="submission" date="2020-09" db="EMBL/GenBank/DDBJ databases">
        <authorList>
            <person name="Sun Q."/>
            <person name="Ohkuma M."/>
        </authorList>
    </citation>
    <scope>NUCLEOTIDE SEQUENCE</scope>
    <source>
        <strain evidence="2">JCM 13919</strain>
    </source>
</reference>
<dbReference type="GO" id="GO:0046076">
    <property type="term" value="P:dTTP catabolic process"/>
    <property type="evidence" value="ECO:0007669"/>
    <property type="project" value="TreeGrafter"/>
</dbReference>
<dbReference type="Pfam" id="PF03819">
    <property type="entry name" value="MazG"/>
    <property type="match status" value="1"/>
</dbReference>
<dbReference type="RefSeq" id="WP_131777025.1">
    <property type="nucleotide sequence ID" value="NZ_BMOB01000008.1"/>
</dbReference>
<dbReference type="AlphaFoldDB" id="A0A917NEM5"/>
<gene>
    <name evidence="2" type="ORF">GCM10007966_18970</name>
</gene>
<feature type="domain" description="NTP pyrophosphohydrolase MazG-like" evidence="1">
    <location>
        <begin position="24"/>
        <end position="93"/>
    </location>
</feature>
<dbReference type="GO" id="GO:0046052">
    <property type="term" value="P:UTP catabolic process"/>
    <property type="evidence" value="ECO:0007669"/>
    <property type="project" value="TreeGrafter"/>
</dbReference>
<accession>A0A917NEM5</accession>
<reference evidence="2" key="1">
    <citation type="journal article" date="2014" name="Int. J. Syst. Evol. Microbiol.">
        <title>Complete genome sequence of Corynebacterium casei LMG S-19264T (=DSM 44701T), isolated from a smear-ripened cheese.</title>
        <authorList>
            <consortium name="US DOE Joint Genome Institute (JGI-PGF)"/>
            <person name="Walter F."/>
            <person name="Albersmeier A."/>
            <person name="Kalinowski J."/>
            <person name="Ruckert C."/>
        </authorList>
    </citation>
    <scope>NUCLEOTIDE SEQUENCE</scope>
    <source>
        <strain evidence="2">JCM 13919</strain>
    </source>
</reference>
<dbReference type="GO" id="GO:0006203">
    <property type="term" value="P:dGTP catabolic process"/>
    <property type="evidence" value="ECO:0007669"/>
    <property type="project" value="TreeGrafter"/>
</dbReference>
<dbReference type="PANTHER" id="PTHR30522">
    <property type="entry name" value="NUCLEOSIDE TRIPHOSPHATE PYROPHOSPHOHYDROLASE"/>
    <property type="match status" value="1"/>
</dbReference>
<dbReference type="InterPro" id="IPR048011">
    <property type="entry name" value="NTP-PPase_MazG-like_C"/>
</dbReference>
<evidence type="ECO:0000313" key="3">
    <source>
        <dbReference type="Proteomes" id="UP000630149"/>
    </source>
</evidence>
<protein>
    <submittedName>
        <fullName evidence="2">Nucleoside triphosphate pyrophosphohydrolase</fullName>
    </submittedName>
</protein>
<dbReference type="GO" id="GO:0047429">
    <property type="term" value="F:nucleoside triphosphate diphosphatase activity"/>
    <property type="evidence" value="ECO:0007669"/>
    <property type="project" value="InterPro"/>
</dbReference>
<evidence type="ECO:0000313" key="2">
    <source>
        <dbReference type="EMBL" id="GGI90413.1"/>
    </source>
</evidence>
<dbReference type="PANTHER" id="PTHR30522:SF0">
    <property type="entry name" value="NUCLEOSIDE TRIPHOSPHATE PYROPHOSPHOHYDROLASE"/>
    <property type="match status" value="1"/>
</dbReference>
<dbReference type="GO" id="GO:0046061">
    <property type="term" value="P:dATP catabolic process"/>
    <property type="evidence" value="ECO:0007669"/>
    <property type="project" value="TreeGrafter"/>
</dbReference>
<dbReference type="OrthoDB" id="5916960at2"/>
<dbReference type="CDD" id="cd11529">
    <property type="entry name" value="NTP-PPase_MazG_Cterm"/>
    <property type="match status" value="1"/>
</dbReference>
<proteinExistence type="predicted"/>
<sequence>MKLFEKIKKLEEEAQALGFCWQCPEQILQQIQSEIQEIQVHFNPVDPLHRSGLQEEIGDLMHAVISLALFCGFDPGQTLDKATTKFEQRFHHVKRIAHESGFTNLKNCSDEELLHIWQQAKQAIETSST</sequence>
<name>A0A917NEM5_9GAMM</name>
<comment type="caution">
    <text evidence="2">The sequence shown here is derived from an EMBL/GenBank/DDBJ whole genome shotgun (WGS) entry which is preliminary data.</text>
</comment>
<dbReference type="InterPro" id="IPR011551">
    <property type="entry name" value="NTP_PyrPHydrolase_MazG"/>
</dbReference>
<dbReference type="GO" id="GO:0046047">
    <property type="term" value="P:TTP catabolic process"/>
    <property type="evidence" value="ECO:0007669"/>
    <property type="project" value="TreeGrafter"/>
</dbReference>